<organism evidence="10 11">
    <name type="scientific">Aerophobetes bacterium</name>
    <dbReference type="NCBI Taxonomy" id="2030807"/>
    <lineage>
        <taxon>Bacteria</taxon>
        <taxon>Candidatus Aerophobota</taxon>
    </lineage>
</organism>
<feature type="transmembrane region" description="Helical" evidence="9">
    <location>
        <begin position="125"/>
        <end position="144"/>
    </location>
</feature>
<keyword evidence="3" id="KW-1003">Cell membrane</keyword>
<name>A0A2A4YDZ2_UNCAE</name>
<evidence type="ECO:0000256" key="1">
    <source>
        <dbReference type="ARBA" id="ARBA00004429"/>
    </source>
</evidence>
<evidence type="ECO:0000256" key="2">
    <source>
        <dbReference type="ARBA" id="ARBA00022448"/>
    </source>
</evidence>
<feature type="transmembrane region" description="Helical" evidence="9">
    <location>
        <begin position="151"/>
        <end position="169"/>
    </location>
</feature>
<keyword evidence="2" id="KW-0813">Transport</keyword>
<dbReference type="PANTHER" id="PTHR46997:SF2">
    <property type="entry name" value="TYROSINE-SPECIFIC TRANSPORT SYSTEM"/>
    <property type="match status" value="1"/>
</dbReference>
<keyword evidence="4" id="KW-0997">Cell inner membrane</keyword>
<dbReference type="GO" id="GO:0005886">
    <property type="term" value="C:plasma membrane"/>
    <property type="evidence" value="ECO:0007669"/>
    <property type="project" value="UniProtKB-SubCell"/>
</dbReference>
<proteinExistence type="predicted"/>
<evidence type="ECO:0000256" key="6">
    <source>
        <dbReference type="ARBA" id="ARBA00022970"/>
    </source>
</evidence>
<reference evidence="11" key="1">
    <citation type="submission" date="2017-08" db="EMBL/GenBank/DDBJ databases">
        <title>A dynamic microbial community with high functional redundancy inhabits the cold, oxic subseafloor aquifer.</title>
        <authorList>
            <person name="Tully B.J."/>
            <person name="Wheat C.G."/>
            <person name="Glazer B.T."/>
            <person name="Huber J.A."/>
        </authorList>
    </citation>
    <scope>NUCLEOTIDE SEQUENCE [LARGE SCALE GENOMIC DNA]</scope>
</reference>
<evidence type="ECO:0000313" key="11">
    <source>
        <dbReference type="Proteomes" id="UP000217838"/>
    </source>
</evidence>
<evidence type="ECO:0000256" key="3">
    <source>
        <dbReference type="ARBA" id="ARBA00022475"/>
    </source>
</evidence>
<evidence type="ECO:0000256" key="4">
    <source>
        <dbReference type="ARBA" id="ARBA00022519"/>
    </source>
</evidence>
<accession>A0A2A4YDZ2</accession>
<dbReference type="PRINTS" id="PR00166">
    <property type="entry name" value="AROAAPRMEASE"/>
</dbReference>
<evidence type="ECO:0000256" key="9">
    <source>
        <dbReference type="SAM" id="Phobius"/>
    </source>
</evidence>
<feature type="transmembrane region" description="Helical" evidence="9">
    <location>
        <begin position="189"/>
        <end position="209"/>
    </location>
</feature>
<keyword evidence="5 9" id="KW-0812">Transmembrane</keyword>
<dbReference type="EMBL" id="NVUU01000072">
    <property type="protein sequence ID" value="PCI93102.1"/>
    <property type="molecule type" value="Genomic_DNA"/>
</dbReference>
<evidence type="ECO:0000256" key="7">
    <source>
        <dbReference type="ARBA" id="ARBA00022989"/>
    </source>
</evidence>
<dbReference type="GO" id="GO:0003333">
    <property type="term" value="P:amino acid transmembrane transport"/>
    <property type="evidence" value="ECO:0007669"/>
    <property type="project" value="InterPro"/>
</dbReference>
<comment type="subcellular location">
    <subcellularLocation>
        <location evidence="1">Cell inner membrane</location>
        <topology evidence="1">Multi-pass membrane protein</topology>
    </subcellularLocation>
</comment>
<protein>
    <submittedName>
        <fullName evidence="10">Amino acid transporter</fullName>
    </submittedName>
</protein>
<feature type="transmembrane region" description="Helical" evidence="9">
    <location>
        <begin position="88"/>
        <end position="105"/>
    </location>
</feature>
<sequence>MTVTRTVSVSRIISGALLIAGTCVGGGMLALPVETGPSGFFPSVLIMLISWAFMTTTGLLIIEANLWMEEGAHLMTMASKLLGKPGKWLTILLYLFMGYASLIAYNTAGASLLDSAFSDLFTKDLMRVEACILFALVFGTMIYFGTRIIGIINTFLMVGMIIAYLVLMINGTGNIHMSYLTHRKWSYSFYSFPLLLATFSYQMMVPSITPYLKRDPRALKIAIVAGTTIPFVVYLTWQWIVLGSVPLEGKMGLLDAYRKGQPATESLRAFVKSPWISVSAQFFAFFALVTSYLGIALGLKDFLMDLFSLKHKKSNNLFMGLLAVIPSLVFAILYPKAFLLGLEFSGGFGDSILSAFIPVSMIWIGRYYKHHEGPLRIFGGKKLLSTLGTIAVFIFVVQIVKLIFPHET</sequence>
<feature type="transmembrane region" description="Helical" evidence="9">
    <location>
        <begin position="316"/>
        <end position="334"/>
    </location>
</feature>
<dbReference type="PIRSF" id="PIRSF006060">
    <property type="entry name" value="AA_transporter"/>
    <property type="match status" value="1"/>
</dbReference>
<feature type="transmembrane region" description="Helical" evidence="9">
    <location>
        <begin position="221"/>
        <end position="240"/>
    </location>
</feature>
<keyword evidence="8 9" id="KW-0472">Membrane</keyword>
<feature type="transmembrane region" description="Helical" evidence="9">
    <location>
        <begin position="346"/>
        <end position="364"/>
    </location>
</feature>
<dbReference type="Pfam" id="PF03222">
    <property type="entry name" value="Trp_Tyr_perm"/>
    <property type="match status" value="1"/>
</dbReference>
<feature type="transmembrane region" description="Helical" evidence="9">
    <location>
        <begin position="384"/>
        <end position="404"/>
    </location>
</feature>
<feature type="transmembrane region" description="Helical" evidence="9">
    <location>
        <begin position="45"/>
        <end position="67"/>
    </location>
</feature>
<dbReference type="PANTHER" id="PTHR46997">
    <property type="entry name" value="LOW AFFINITY TRYPTOPHAN PERMEASE-RELATED"/>
    <property type="match status" value="1"/>
</dbReference>
<comment type="caution">
    <text evidence="10">The sequence shown here is derived from an EMBL/GenBank/DDBJ whole genome shotgun (WGS) entry which is preliminary data.</text>
</comment>
<dbReference type="AlphaFoldDB" id="A0A2A4YDZ2"/>
<keyword evidence="7 9" id="KW-1133">Transmembrane helix</keyword>
<dbReference type="InterPro" id="IPR013059">
    <property type="entry name" value="Trp_tyr_transpt"/>
</dbReference>
<evidence type="ECO:0000256" key="8">
    <source>
        <dbReference type="ARBA" id="ARBA00023136"/>
    </source>
</evidence>
<evidence type="ECO:0000256" key="5">
    <source>
        <dbReference type="ARBA" id="ARBA00022692"/>
    </source>
</evidence>
<feature type="transmembrane region" description="Helical" evidence="9">
    <location>
        <begin position="275"/>
        <end position="295"/>
    </location>
</feature>
<dbReference type="Proteomes" id="UP000217838">
    <property type="component" value="Unassembled WGS sequence"/>
</dbReference>
<dbReference type="Gene3D" id="1.20.1740.10">
    <property type="entry name" value="Amino acid/polyamine transporter I"/>
    <property type="match status" value="1"/>
</dbReference>
<feature type="transmembrane region" description="Helical" evidence="9">
    <location>
        <begin position="12"/>
        <end position="33"/>
    </location>
</feature>
<dbReference type="InterPro" id="IPR018227">
    <property type="entry name" value="Amino_acid_transport_2"/>
</dbReference>
<evidence type="ECO:0000313" key="10">
    <source>
        <dbReference type="EMBL" id="PCI93102.1"/>
    </source>
</evidence>
<dbReference type="GO" id="GO:0015173">
    <property type="term" value="F:aromatic amino acid transmembrane transporter activity"/>
    <property type="evidence" value="ECO:0007669"/>
    <property type="project" value="InterPro"/>
</dbReference>
<gene>
    <name evidence="10" type="ORF">COB11_05880</name>
</gene>
<keyword evidence="6" id="KW-0029">Amino-acid transport</keyword>